<feature type="domain" description="ATPase AAA-type core" evidence="1">
    <location>
        <begin position="108"/>
        <end position="276"/>
    </location>
</feature>
<organism evidence="3 4">
    <name type="scientific">Gangjinia marincola</name>
    <dbReference type="NCBI Taxonomy" id="578463"/>
    <lineage>
        <taxon>Bacteria</taxon>
        <taxon>Pseudomonadati</taxon>
        <taxon>Bacteroidota</taxon>
        <taxon>Flavobacteriia</taxon>
        <taxon>Flavobacteriales</taxon>
        <taxon>Flavobacteriaceae</taxon>
        <taxon>Gangjinia</taxon>
    </lineage>
</organism>
<evidence type="ECO:0000259" key="1">
    <source>
        <dbReference type="Pfam" id="PF13304"/>
    </source>
</evidence>
<proteinExistence type="predicted"/>
<dbReference type="Pfam" id="PF13304">
    <property type="entry name" value="AAA_21"/>
    <property type="match status" value="1"/>
</dbReference>
<protein>
    <recommendedName>
        <fullName evidence="5">AAA+ ATPase domain-containing protein</fullName>
    </recommendedName>
</protein>
<keyword evidence="4" id="KW-1185">Reference proteome</keyword>
<dbReference type="Pfam" id="PF13476">
    <property type="entry name" value="AAA_23"/>
    <property type="match status" value="1"/>
</dbReference>
<feature type="domain" description="Rad50/SbcC-type AAA" evidence="2">
    <location>
        <begin position="30"/>
        <end position="67"/>
    </location>
</feature>
<sequence length="497" mass="56236">MAFQSEIRQSLINRLTEKVNGRNYGKYLNKVRLNPIRGFKDETITFDFPVTAIIGPNGGGKTSVLGAAGCAYISVRPGRFFAKSGRFDDSMQNWKINYELIDRSINPNDSINRRAKFTNFKWTRDRISRNVALFGVSRTVPANERKEFSKCASGRFHVTEDRIFQLEQNVIDAAQKILGKDLNNYTRINVDDNGKVTLLTGSTNEGVQFSEFHFGAGESSIIKMVLKIESLPDNSLILIEEIENGLHPIATIRMVEYLIDVASRKSSQAIFTTHSNDALLPLPSKAIWSATNNKFFQGKLDVKSLRAITGQVDAKLAIFVEDDFAKMWVESCIASDSEINYEEVQVHKMEGDGIAKSVNKYHNMNPTTGNSSICILDGDSQQNDSEEEKVYKLPGESPEAYIFDEVLENINSETDSMIGELTIALHRKFEDQEEVKSIINHVRLTNRDYHLLFSQIGKKLGFISEIVVKSAFLNIWKTQYPDQVQLINSFIKKTWIR</sequence>
<evidence type="ECO:0000313" key="3">
    <source>
        <dbReference type="EMBL" id="GAA0873029.1"/>
    </source>
</evidence>
<evidence type="ECO:0008006" key="5">
    <source>
        <dbReference type="Google" id="ProtNLM"/>
    </source>
</evidence>
<dbReference type="InterPro" id="IPR038729">
    <property type="entry name" value="Rad50/SbcC_AAA"/>
</dbReference>
<comment type="caution">
    <text evidence="3">The sequence shown here is derived from an EMBL/GenBank/DDBJ whole genome shotgun (WGS) entry which is preliminary data.</text>
</comment>
<gene>
    <name evidence="3" type="ORF">GCM10009117_21760</name>
</gene>
<dbReference type="PANTHER" id="PTHR43581:SF2">
    <property type="entry name" value="EXCINUCLEASE ATPASE SUBUNIT"/>
    <property type="match status" value="1"/>
</dbReference>
<accession>A0ABN1MIK1</accession>
<name>A0ABN1MIK1_9FLAO</name>
<dbReference type="SUPFAM" id="SSF52540">
    <property type="entry name" value="P-loop containing nucleoside triphosphate hydrolases"/>
    <property type="match status" value="1"/>
</dbReference>
<dbReference type="RefSeq" id="WP_343767445.1">
    <property type="nucleotide sequence ID" value="NZ_BAAAFG010000016.1"/>
</dbReference>
<dbReference type="EMBL" id="BAAAFG010000016">
    <property type="protein sequence ID" value="GAA0873029.1"/>
    <property type="molecule type" value="Genomic_DNA"/>
</dbReference>
<reference evidence="3 4" key="1">
    <citation type="journal article" date="2019" name="Int. J. Syst. Evol. Microbiol.">
        <title>The Global Catalogue of Microorganisms (GCM) 10K type strain sequencing project: providing services to taxonomists for standard genome sequencing and annotation.</title>
        <authorList>
            <consortium name="The Broad Institute Genomics Platform"/>
            <consortium name="The Broad Institute Genome Sequencing Center for Infectious Disease"/>
            <person name="Wu L."/>
            <person name="Ma J."/>
        </authorList>
    </citation>
    <scope>NUCLEOTIDE SEQUENCE [LARGE SCALE GENOMIC DNA]</scope>
    <source>
        <strain evidence="3 4">JCM 16082</strain>
    </source>
</reference>
<dbReference type="Gene3D" id="3.40.50.300">
    <property type="entry name" value="P-loop containing nucleotide triphosphate hydrolases"/>
    <property type="match status" value="1"/>
</dbReference>
<dbReference type="PANTHER" id="PTHR43581">
    <property type="entry name" value="ATP/GTP PHOSPHATASE"/>
    <property type="match status" value="1"/>
</dbReference>
<dbReference type="Proteomes" id="UP001500507">
    <property type="component" value="Unassembled WGS sequence"/>
</dbReference>
<evidence type="ECO:0000259" key="2">
    <source>
        <dbReference type="Pfam" id="PF13476"/>
    </source>
</evidence>
<dbReference type="InterPro" id="IPR003959">
    <property type="entry name" value="ATPase_AAA_core"/>
</dbReference>
<evidence type="ECO:0000313" key="4">
    <source>
        <dbReference type="Proteomes" id="UP001500507"/>
    </source>
</evidence>
<dbReference type="InterPro" id="IPR027417">
    <property type="entry name" value="P-loop_NTPase"/>
</dbReference>
<dbReference type="InterPro" id="IPR051396">
    <property type="entry name" value="Bact_Antivir_Def_Nuclease"/>
</dbReference>